<evidence type="ECO:0000313" key="2">
    <source>
        <dbReference type="Proteomes" id="UP000250275"/>
    </source>
</evidence>
<keyword evidence="2" id="KW-1185">Reference proteome</keyword>
<organism evidence="1 2">
    <name type="scientific">Eufriesea mexicana</name>
    <dbReference type="NCBI Taxonomy" id="516756"/>
    <lineage>
        <taxon>Eukaryota</taxon>
        <taxon>Metazoa</taxon>
        <taxon>Ecdysozoa</taxon>
        <taxon>Arthropoda</taxon>
        <taxon>Hexapoda</taxon>
        <taxon>Insecta</taxon>
        <taxon>Pterygota</taxon>
        <taxon>Neoptera</taxon>
        <taxon>Endopterygota</taxon>
        <taxon>Hymenoptera</taxon>
        <taxon>Apocrita</taxon>
        <taxon>Aculeata</taxon>
        <taxon>Apoidea</taxon>
        <taxon>Anthophila</taxon>
        <taxon>Apidae</taxon>
        <taxon>Eufriesea</taxon>
    </lineage>
</organism>
<accession>A0A310SIH7</accession>
<dbReference type="Proteomes" id="UP000250275">
    <property type="component" value="Unassembled WGS sequence"/>
</dbReference>
<name>A0A310SIH7_9HYME</name>
<proteinExistence type="predicted"/>
<sequence>MCSALLARKKGAGDGKVLAAITMSWKSRPGVSFIRIAAGEEKVGGDRVGEKVDLRKGPAIGSGVQCPIEYGDEAEVFRSSYVTVSIRGQRAQLTGHGQNNDKLLKAVAGGGSWLKKV</sequence>
<dbReference type="AlphaFoldDB" id="A0A310SIH7"/>
<dbReference type="EMBL" id="KQ760869">
    <property type="protein sequence ID" value="OAD58756.1"/>
    <property type="molecule type" value="Genomic_DNA"/>
</dbReference>
<protein>
    <submittedName>
        <fullName evidence="1">Uncharacterized protein</fullName>
    </submittedName>
</protein>
<gene>
    <name evidence="1" type="ORF">WN48_10301</name>
</gene>
<evidence type="ECO:0000313" key="1">
    <source>
        <dbReference type="EMBL" id="OAD58756.1"/>
    </source>
</evidence>
<reference evidence="1 2" key="1">
    <citation type="submission" date="2015-07" db="EMBL/GenBank/DDBJ databases">
        <title>The genome of Eufriesea mexicana.</title>
        <authorList>
            <person name="Pan H."/>
            <person name="Kapheim K."/>
        </authorList>
    </citation>
    <scope>NUCLEOTIDE SEQUENCE [LARGE SCALE GENOMIC DNA]</scope>
    <source>
        <strain evidence="1">0111107269</strain>
        <tissue evidence="1">Whole body</tissue>
    </source>
</reference>